<dbReference type="RefSeq" id="WP_143159925.1">
    <property type="nucleotide sequence ID" value="NZ_FRBL01000004.1"/>
</dbReference>
<dbReference type="OrthoDB" id="680656at2"/>
<proteinExistence type="predicted"/>
<organism evidence="1 2">
    <name type="scientific">Chitinophaga jiangningensis</name>
    <dbReference type="NCBI Taxonomy" id="1419482"/>
    <lineage>
        <taxon>Bacteria</taxon>
        <taxon>Pseudomonadati</taxon>
        <taxon>Bacteroidota</taxon>
        <taxon>Chitinophagia</taxon>
        <taxon>Chitinophagales</taxon>
        <taxon>Chitinophagaceae</taxon>
        <taxon>Chitinophaga</taxon>
    </lineage>
</organism>
<dbReference type="STRING" id="1419482.SAMN05444266_104436"/>
<protein>
    <submittedName>
        <fullName evidence="1">Uncharacterized protein</fullName>
    </submittedName>
</protein>
<name>A0A1M7CQK0_9BACT</name>
<evidence type="ECO:0000313" key="2">
    <source>
        <dbReference type="Proteomes" id="UP000184420"/>
    </source>
</evidence>
<keyword evidence="2" id="KW-1185">Reference proteome</keyword>
<gene>
    <name evidence="1" type="ORF">SAMN05444266_104436</name>
</gene>
<reference evidence="1 2" key="1">
    <citation type="submission" date="2016-11" db="EMBL/GenBank/DDBJ databases">
        <authorList>
            <person name="Jaros S."/>
            <person name="Januszkiewicz K."/>
            <person name="Wedrychowicz H."/>
        </authorList>
    </citation>
    <scope>NUCLEOTIDE SEQUENCE [LARGE SCALE GENOMIC DNA]</scope>
    <source>
        <strain evidence="1 2">DSM 27406</strain>
    </source>
</reference>
<dbReference type="EMBL" id="FRBL01000004">
    <property type="protein sequence ID" value="SHL69574.1"/>
    <property type="molecule type" value="Genomic_DNA"/>
</dbReference>
<evidence type="ECO:0000313" key="1">
    <source>
        <dbReference type="EMBL" id="SHL69574.1"/>
    </source>
</evidence>
<dbReference type="Proteomes" id="UP000184420">
    <property type="component" value="Unassembled WGS sequence"/>
</dbReference>
<sequence>MNKKGIIKKKGPGLTSVPKTLLLVLTFMSFTVNTIGQAKNYTLPQIVPKSPDVAQMEKFGEIPVSQSTGATNLSINLATIEVGNFKLPITLRYQSNGLKVDEIASSVGEGWVLDAGGMVSFNQRGTNDFGPYGLMTMGTANLTKFFSGTMTEFERSNYLDQVINDLQDGEYDLYHYSLPSGAGSFFFENPNKAVLMPKSDLQVIHLTNGIQINDNQGNQYFFNSIERTGISDPTQIEVRASFNDISAYKLSKVITAENRIIEF</sequence>
<accession>A0A1M7CQK0</accession>
<dbReference type="AlphaFoldDB" id="A0A1M7CQK0"/>